<dbReference type="EC" id="2.7.13.3" evidence="2"/>
<dbReference type="CDD" id="cd00082">
    <property type="entry name" value="HisKA"/>
    <property type="match status" value="1"/>
</dbReference>
<evidence type="ECO:0000259" key="13">
    <source>
        <dbReference type="PROSITE" id="PS50113"/>
    </source>
</evidence>
<dbReference type="InterPro" id="IPR003594">
    <property type="entry name" value="HATPase_dom"/>
</dbReference>
<dbReference type="Gene3D" id="1.10.287.130">
    <property type="match status" value="1"/>
</dbReference>
<reference evidence="14 15" key="1">
    <citation type="submission" date="2019-09" db="EMBL/GenBank/DDBJ databases">
        <title>Geobacter sp. Red96, a novel strain isolated from paddy soil.</title>
        <authorList>
            <person name="Xu Z."/>
            <person name="Masuda Y."/>
            <person name="Itoh H."/>
            <person name="Senoo K."/>
        </authorList>
    </citation>
    <scope>NUCLEOTIDE SEQUENCE [LARGE SCALE GENOMIC DNA]</scope>
    <source>
        <strain evidence="14 15">Red96</strain>
    </source>
</reference>
<keyword evidence="10" id="KW-0812">Transmembrane</keyword>
<organism evidence="14 15">
    <name type="scientific">Oryzomonas japonica</name>
    <dbReference type="NCBI Taxonomy" id="2603858"/>
    <lineage>
        <taxon>Bacteria</taxon>
        <taxon>Pseudomonadati</taxon>
        <taxon>Thermodesulfobacteriota</taxon>
        <taxon>Desulfuromonadia</taxon>
        <taxon>Geobacterales</taxon>
        <taxon>Geobacteraceae</taxon>
        <taxon>Oryzomonas</taxon>
    </lineage>
</organism>
<dbReference type="SUPFAM" id="SSF47384">
    <property type="entry name" value="Homodimeric domain of signal transducing histidine kinase"/>
    <property type="match status" value="1"/>
</dbReference>
<dbReference type="EMBL" id="VZQZ01000002">
    <property type="protein sequence ID" value="KAB0666813.1"/>
    <property type="molecule type" value="Genomic_DNA"/>
</dbReference>
<keyword evidence="3" id="KW-0597">Phosphoprotein</keyword>
<dbReference type="InterPro" id="IPR000700">
    <property type="entry name" value="PAS-assoc_C"/>
</dbReference>
<dbReference type="Gene3D" id="3.30.565.10">
    <property type="entry name" value="Histidine kinase-like ATPase, C-terminal domain"/>
    <property type="match status" value="1"/>
</dbReference>
<feature type="coiled-coil region" evidence="9">
    <location>
        <begin position="202"/>
        <end position="233"/>
    </location>
</feature>
<dbReference type="CDD" id="cd00130">
    <property type="entry name" value="PAS"/>
    <property type="match status" value="1"/>
</dbReference>
<dbReference type="PROSITE" id="PS50112">
    <property type="entry name" value="PAS"/>
    <property type="match status" value="1"/>
</dbReference>
<dbReference type="SUPFAM" id="SSF55874">
    <property type="entry name" value="ATPase domain of HSP90 chaperone/DNA topoisomerase II/histidine kinase"/>
    <property type="match status" value="1"/>
</dbReference>
<evidence type="ECO:0000256" key="9">
    <source>
        <dbReference type="SAM" id="Coils"/>
    </source>
</evidence>
<feature type="transmembrane region" description="Helical" evidence="10">
    <location>
        <begin position="12"/>
        <end position="39"/>
    </location>
</feature>
<keyword evidence="9" id="KW-0175">Coiled coil</keyword>
<dbReference type="PANTHER" id="PTHR43065">
    <property type="entry name" value="SENSOR HISTIDINE KINASE"/>
    <property type="match status" value="1"/>
</dbReference>
<evidence type="ECO:0000259" key="11">
    <source>
        <dbReference type="PROSITE" id="PS50109"/>
    </source>
</evidence>
<dbReference type="InterPro" id="IPR001610">
    <property type="entry name" value="PAC"/>
</dbReference>
<feature type="transmembrane region" description="Helical" evidence="10">
    <location>
        <begin position="45"/>
        <end position="68"/>
    </location>
</feature>
<keyword evidence="10" id="KW-1133">Transmembrane helix</keyword>
<evidence type="ECO:0000259" key="12">
    <source>
        <dbReference type="PROSITE" id="PS50112"/>
    </source>
</evidence>
<dbReference type="SMART" id="SM00091">
    <property type="entry name" value="PAS"/>
    <property type="match status" value="1"/>
</dbReference>
<feature type="domain" description="PAC" evidence="13">
    <location>
        <begin position="159"/>
        <end position="211"/>
    </location>
</feature>
<dbReference type="SMART" id="SM00387">
    <property type="entry name" value="HATPase_c"/>
    <property type="match status" value="1"/>
</dbReference>
<dbReference type="InterPro" id="IPR005467">
    <property type="entry name" value="His_kinase_dom"/>
</dbReference>
<dbReference type="SMART" id="SM00086">
    <property type="entry name" value="PAC"/>
    <property type="match status" value="1"/>
</dbReference>
<proteinExistence type="predicted"/>
<evidence type="ECO:0000256" key="4">
    <source>
        <dbReference type="ARBA" id="ARBA00022679"/>
    </source>
</evidence>
<feature type="domain" description="Histidine kinase" evidence="11">
    <location>
        <begin position="256"/>
        <end position="471"/>
    </location>
</feature>
<keyword evidence="5" id="KW-0547">Nucleotide-binding</keyword>
<dbReference type="GO" id="GO:0005524">
    <property type="term" value="F:ATP binding"/>
    <property type="evidence" value="ECO:0007669"/>
    <property type="project" value="UniProtKB-KW"/>
</dbReference>
<dbReference type="InterPro" id="IPR036890">
    <property type="entry name" value="HATPase_C_sf"/>
</dbReference>
<comment type="caution">
    <text evidence="14">The sequence shown here is derived from an EMBL/GenBank/DDBJ whole genome shotgun (WGS) entry which is preliminary data.</text>
</comment>
<dbReference type="Pfam" id="PF13426">
    <property type="entry name" value="PAS_9"/>
    <property type="match status" value="1"/>
</dbReference>
<dbReference type="Gene3D" id="3.30.450.20">
    <property type="entry name" value="PAS domain"/>
    <property type="match status" value="1"/>
</dbReference>
<dbReference type="PANTHER" id="PTHR43065:SF10">
    <property type="entry name" value="PEROXIDE STRESS-ACTIVATED HISTIDINE KINASE MAK3"/>
    <property type="match status" value="1"/>
</dbReference>
<dbReference type="NCBIfam" id="TIGR00229">
    <property type="entry name" value="sensory_box"/>
    <property type="match status" value="1"/>
</dbReference>
<dbReference type="Proteomes" id="UP000420562">
    <property type="component" value="Unassembled WGS sequence"/>
</dbReference>
<keyword evidence="10" id="KW-0472">Membrane</keyword>
<evidence type="ECO:0000256" key="5">
    <source>
        <dbReference type="ARBA" id="ARBA00022741"/>
    </source>
</evidence>
<dbReference type="AlphaFoldDB" id="A0A7J4ZTZ3"/>
<evidence type="ECO:0000313" key="15">
    <source>
        <dbReference type="Proteomes" id="UP000420562"/>
    </source>
</evidence>
<name>A0A7J4ZTZ3_9BACT</name>
<dbReference type="InterPro" id="IPR003661">
    <property type="entry name" value="HisK_dim/P_dom"/>
</dbReference>
<dbReference type="RefSeq" id="WP_151127547.1">
    <property type="nucleotide sequence ID" value="NZ_VZQZ01000002.1"/>
</dbReference>
<dbReference type="PRINTS" id="PR00344">
    <property type="entry name" value="BCTRLSENSOR"/>
</dbReference>
<dbReference type="InterPro" id="IPR036097">
    <property type="entry name" value="HisK_dim/P_sf"/>
</dbReference>
<dbReference type="GO" id="GO:0000155">
    <property type="term" value="F:phosphorelay sensor kinase activity"/>
    <property type="evidence" value="ECO:0007669"/>
    <property type="project" value="InterPro"/>
</dbReference>
<evidence type="ECO:0000256" key="1">
    <source>
        <dbReference type="ARBA" id="ARBA00000085"/>
    </source>
</evidence>
<evidence type="ECO:0000256" key="2">
    <source>
        <dbReference type="ARBA" id="ARBA00012438"/>
    </source>
</evidence>
<gene>
    <name evidence="14" type="ORF">F6V25_05200</name>
</gene>
<feature type="domain" description="PAS" evidence="12">
    <location>
        <begin position="85"/>
        <end position="156"/>
    </location>
</feature>
<protein>
    <recommendedName>
        <fullName evidence="2">histidine kinase</fullName>
        <ecNumber evidence="2">2.7.13.3</ecNumber>
    </recommendedName>
</protein>
<evidence type="ECO:0000256" key="8">
    <source>
        <dbReference type="ARBA" id="ARBA00023012"/>
    </source>
</evidence>
<dbReference type="PROSITE" id="PS50109">
    <property type="entry name" value="HIS_KIN"/>
    <property type="match status" value="1"/>
</dbReference>
<dbReference type="InterPro" id="IPR035965">
    <property type="entry name" value="PAS-like_dom_sf"/>
</dbReference>
<dbReference type="InterPro" id="IPR000014">
    <property type="entry name" value="PAS"/>
</dbReference>
<dbReference type="InterPro" id="IPR004358">
    <property type="entry name" value="Sig_transdc_His_kin-like_C"/>
</dbReference>
<evidence type="ECO:0000256" key="10">
    <source>
        <dbReference type="SAM" id="Phobius"/>
    </source>
</evidence>
<dbReference type="PROSITE" id="PS50113">
    <property type="entry name" value="PAC"/>
    <property type="match status" value="1"/>
</dbReference>
<keyword evidence="8" id="KW-0902">Two-component regulatory system</keyword>
<dbReference type="SUPFAM" id="SSF55785">
    <property type="entry name" value="PYP-like sensor domain (PAS domain)"/>
    <property type="match status" value="1"/>
</dbReference>
<keyword evidence="15" id="KW-1185">Reference proteome</keyword>
<dbReference type="Pfam" id="PF02518">
    <property type="entry name" value="HATPase_c"/>
    <property type="match status" value="1"/>
</dbReference>
<evidence type="ECO:0000256" key="7">
    <source>
        <dbReference type="ARBA" id="ARBA00022840"/>
    </source>
</evidence>
<keyword evidence="4" id="KW-0808">Transferase</keyword>
<keyword evidence="6" id="KW-0418">Kinase</keyword>
<evidence type="ECO:0000256" key="6">
    <source>
        <dbReference type="ARBA" id="ARBA00022777"/>
    </source>
</evidence>
<accession>A0A7J4ZTZ3</accession>
<keyword evidence="7" id="KW-0067">ATP-binding</keyword>
<evidence type="ECO:0000256" key="3">
    <source>
        <dbReference type="ARBA" id="ARBA00022553"/>
    </source>
</evidence>
<comment type="catalytic activity">
    <reaction evidence="1">
        <text>ATP + protein L-histidine = ADP + protein N-phospho-L-histidine.</text>
        <dbReference type="EC" id="2.7.13.3"/>
    </reaction>
</comment>
<evidence type="ECO:0000313" key="14">
    <source>
        <dbReference type="EMBL" id="KAB0666813.1"/>
    </source>
</evidence>
<sequence length="479" mass="55015">MKSGLEKTDRYDLLKIIAIYAIFSCLWIYCSDTILGLIITDPATLVRISVFKGFFFVVITGALLYQLISRYLLESRQLKEVIKNRDMLFSLLYEGMMDAFASVDMTGRILQYNEVFRTMLGYEAEELRSKTYEELTPEKWHSLERKIIDEQVIPRGYSDIYEKEYRRKDGTIFPIELRAQLVRDDQGNPFAMWAIIHDITERKRVQDTLSQKSRQLEKLNQSLEKRVAETVIELSQRNQMLFQQSRLAAMGEMVNNIAHQWRQPLNNVGLIIQNLQIAQESGEISGEEFDWEVANAMQIIHHMSVTIDDFRNFFRQDKEKRVFSVAKAVQLAVGLIDAALKNSYITTELHLDPDVTAVGYKNEYSQVLLNIISNAKDVLLERHVHEPRITIQAFRDNDLSVVTVHDNGGGIDESLCNKIFDPYFTTKGPDKGTGIGLYMSKVIIEKNMAGKLTALNHRDGAEFRIELPAGFSQNVCQSD</sequence>